<dbReference type="InterPro" id="IPR005037">
    <property type="entry name" value="PRP38"/>
</dbReference>
<gene>
    <name evidence="9" type="ORF">PICST_52656</name>
</gene>
<protein>
    <recommendedName>
        <fullName evidence="7">Pre-mRNA-splicing factor 38</fullName>
    </recommendedName>
</protein>
<keyword evidence="5 7" id="KW-0508">mRNA splicing</keyword>
<dbReference type="eggNOG" id="KOG2889">
    <property type="taxonomic scope" value="Eukaryota"/>
</dbReference>
<evidence type="ECO:0000256" key="3">
    <source>
        <dbReference type="ARBA" id="ARBA00022664"/>
    </source>
</evidence>
<dbReference type="GO" id="GO:0000398">
    <property type="term" value="P:mRNA splicing, via spliceosome"/>
    <property type="evidence" value="ECO:0007669"/>
    <property type="project" value="UniProtKB-UniRule"/>
</dbReference>
<dbReference type="HOGENOM" id="CLU_039466_2_1_1"/>
<accession>A3GFM9</accession>
<evidence type="ECO:0000256" key="5">
    <source>
        <dbReference type="ARBA" id="ARBA00023187"/>
    </source>
</evidence>
<comment type="function">
    <text evidence="7">Required for pre-mRNA splicing.</text>
</comment>
<dbReference type="Proteomes" id="UP000002258">
    <property type="component" value="Chromosome 1"/>
</dbReference>
<dbReference type="OMA" id="GEHFKYL"/>
<dbReference type="GO" id="GO:0046540">
    <property type="term" value="C:U4/U6 x U5 tri-snRNP complex"/>
    <property type="evidence" value="ECO:0007669"/>
    <property type="project" value="EnsemblFungi"/>
</dbReference>
<feature type="region of interest" description="Disordered" evidence="8">
    <location>
        <begin position="204"/>
        <end position="225"/>
    </location>
</feature>
<dbReference type="EMBL" id="AAVQ01000001">
    <property type="protein sequence ID" value="EAZ63783.2"/>
    <property type="molecule type" value="Genomic_DNA"/>
</dbReference>
<sequence length="225" mass="26547">MTDNRTYSKQASYQDKRNVLNRAHLIEPIVRHRIQDSLFYKQHLHLTNEASILPVIIDQVHYLAGMDSSGRPSPFICCLLRLLELEPSMEIVQTCLDQLGYNEFKYLTALMLIYIRLVGSSDLVYTTFDKYLSDFRKLRTKLKSPIFNEKGLPINYRLTYFDEWIDNMLLQERVMDIILPRLTPRRNLVEKGLLEPRTYAVRDEIEEEEVDQSKNSDDEYESDSD</sequence>
<proteinExistence type="inferred from homology"/>
<comment type="caution">
    <text evidence="9">The sequence shown here is derived from an EMBL/GenBank/DDBJ whole genome shotgun (WGS) entry which is preliminary data.</text>
</comment>
<dbReference type="OrthoDB" id="190958at2759"/>
<evidence type="ECO:0000256" key="8">
    <source>
        <dbReference type="SAM" id="MobiDB-lite"/>
    </source>
</evidence>
<evidence type="ECO:0000256" key="1">
    <source>
        <dbReference type="ARBA" id="ARBA00004123"/>
    </source>
</evidence>
<keyword evidence="4 7" id="KW-0747">Spliceosome</keyword>
<evidence type="ECO:0000256" key="4">
    <source>
        <dbReference type="ARBA" id="ARBA00022728"/>
    </source>
</evidence>
<dbReference type="PANTHER" id="PTHR23142">
    <property type="entry name" value="PRE-MRNA-SPLICING FACTOR 38A-RELATED"/>
    <property type="match status" value="1"/>
</dbReference>
<dbReference type="STRING" id="322104.A3GFM9"/>
<keyword evidence="3 7" id="KW-0507">mRNA processing</keyword>
<dbReference type="KEGG" id="pic:PICST_52656"/>
<dbReference type="RefSeq" id="XP_001387806.2">
    <property type="nucleotide sequence ID" value="XM_001387769.1"/>
</dbReference>
<dbReference type="InParanoid" id="A3GFM9"/>
<evidence type="ECO:0000313" key="9">
    <source>
        <dbReference type="EMBL" id="EAZ63783.2"/>
    </source>
</evidence>
<evidence type="ECO:0000313" key="10">
    <source>
        <dbReference type="Proteomes" id="UP000002258"/>
    </source>
</evidence>
<dbReference type="GeneID" id="4851078"/>
<keyword evidence="6 7" id="KW-0539">Nucleus</keyword>
<evidence type="ECO:0000256" key="7">
    <source>
        <dbReference type="RuleBase" id="RU367025"/>
    </source>
</evidence>
<dbReference type="Pfam" id="PF03371">
    <property type="entry name" value="PRP38"/>
    <property type="match status" value="1"/>
</dbReference>
<dbReference type="GO" id="GO:0005681">
    <property type="term" value="C:spliceosomal complex"/>
    <property type="evidence" value="ECO:0007669"/>
    <property type="project" value="UniProtKB-KW"/>
</dbReference>
<keyword evidence="10" id="KW-1185">Reference proteome</keyword>
<comment type="similarity">
    <text evidence="2 7">Belongs to the PRP38 family.</text>
</comment>
<dbReference type="AlphaFoldDB" id="A3GFM9"/>
<organism evidence="9 10">
    <name type="scientific">Scheffersomyces stipitis (strain ATCC 58785 / CBS 6054 / NBRC 10063 / NRRL Y-11545)</name>
    <name type="common">Yeast</name>
    <name type="synonym">Pichia stipitis</name>
    <dbReference type="NCBI Taxonomy" id="322104"/>
    <lineage>
        <taxon>Eukaryota</taxon>
        <taxon>Fungi</taxon>
        <taxon>Dikarya</taxon>
        <taxon>Ascomycota</taxon>
        <taxon>Saccharomycotina</taxon>
        <taxon>Pichiomycetes</taxon>
        <taxon>Debaryomycetaceae</taxon>
        <taxon>Scheffersomyces</taxon>
    </lineage>
</organism>
<comment type="subcellular location">
    <subcellularLocation>
        <location evidence="1 7">Nucleus</location>
    </subcellularLocation>
</comment>
<name>A3GFM9_PICST</name>
<evidence type="ECO:0000256" key="2">
    <source>
        <dbReference type="ARBA" id="ARBA00006164"/>
    </source>
</evidence>
<evidence type="ECO:0000256" key="6">
    <source>
        <dbReference type="ARBA" id="ARBA00023242"/>
    </source>
</evidence>
<reference evidence="9 10" key="1">
    <citation type="journal article" date="2007" name="Nat. Biotechnol.">
        <title>Genome sequence of the lignocellulose-bioconverting and xylose-fermenting yeast Pichia stipitis.</title>
        <authorList>
            <person name="Jeffries T.W."/>
            <person name="Grigoriev I.V."/>
            <person name="Grimwood J."/>
            <person name="Laplaza J.M."/>
            <person name="Aerts A."/>
            <person name="Salamov A."/>
            <person name="Schmutz J."/>
            <person name="Lindquist E."/>
            <person name="Dehal P."/>
            <person name="Shapiro H."/>
            <person name="Jin Y.S."/>
            <person name="Passoth V."/>
            <person name="Richardson P.M."/>
        </authorList>
    </citation>
    <scope>NUCLEOTIDE SEQUENCE [LARGE SCALE GENOMIC DNA]</scope>
    <source>
        <strain evidence="10">ATCC 58785 / CBS 6054 / NBRC 10063 / NRRL Y-11545</strain>
    </source>
</reference>